<reference evidence="2" key="1">
    <citation type="journal article" date="2011" name="Nat. Biotechnol.">
        <title>The genomic sequence of the Chinese hamster ovary (CHO)-K1 cell line.</title>
        <authorList>
            <person name="Xu X."/>
            <person name="Nagarajan H."/>
            <person name="Lewis N.E."/>
            <person name="Pan S."/>
            <person name="Cai Z."/>
            <person name="Liu X."/>
            <person name="Chen W."/>
            <person name="Xie M."/>
            <person name="Wang W."/>
            <person name="Hammond S."/>
            <person name="Andersen M.R."/>
            <person name="Neff N."/>
            <person name="Passarelli B."/>
            <person name="Koh W."/>
            <person name="Fan H.C."/>
            <person name="Wang J."/>
            <person name="Gui Y."/>
            <person name="Lee K.H."/>
            <person name="Betenbaugh M.J."/>
            <person name="Quake S.R."/>
            <person name="Famili I."/>
            <person name="Palsson B.O."/>
            <person name="Wang J."/>
        </authorList>
    </citation>
    <scope>NUCLEOTIDE SEQUENCE [LARGE SCALE GENOMIC DNA]</scope>
    <source>
        <strain evidence="2">CHO K1 cell line</strain>
    </source>
</reference>
<evidence type="ECO:0000313" key="2">
    <source>
        <dbReference type="Proteomes" id="UP000001075"/>
    </source>
</evidence>
<dbReference type="EMBL" id="JH004244">
    <property type="protein sequence ID" value="EGW14515.1"/>
    <property type="molecule type" value="Genomic_DNA"/>
</dbReference>
<sequence length="55" mass="6389">MNRVGDLKCFNIRQEDAEFGVCPAGFQSFFSLVFPHYAPFPVFGMKMYILCHHML</sequence>
<evidence type="ECO:0000313" key="1">
    <source>
        <dbReference type="EMBL" id="EGW14515.1"/>
    </source>
</evidence>
<organism evidence="1 2">
    <name type="scientific">Cricetulus griseus</name>
    <name type="common">Chinese hamster</name>
    <name type="synonym">Cricetulus barabensis griseus</name>
    <dbReference type="NCBI Taxonomy" id="10029"/>
    <lineage>
        <taxon>Eukaryota</taxon>
        <taxon>Metazoa</taxon>
        <taxon>Chordata</taxon>
        <taxon>Craniata</taxon>
        <taxon>Vertebrata</taxon>
        <taxon>Euteleostomi</taxon>
        <taxon>Mammalia</taxon>
        <taxon>Eutheria</taxon>
        <taxon>Euarchontoglires</taxon>
        <taxon>Glires</taxon>
        <taxon>Rodentia</taxon>
        <taxon>Myomorpha</taxon>
        <taxon>Muroidea</taxon>
        <taxon>Cricetidae</taxon>
        <taxon>Cricetinae</taxon>
        <taxon>Cricetulus</taxon>
    </lineage>
</organism>
<gene>
    <name evidence="1" type="ORF">I79_024846</name>
</gene>
<name>G3ILS4_CRIGR</name>
<proteinExistence type="predicted"/>
<accession>G3ILS4</accession>
<protein>
    <submittedName>
        <fullName evidence="1">Uncharacterized protein</fullName>
    </submittedName>
</protein>
<dbReference type="InParanoid" id="G3ILS4"/>
<dbReference type="AlphaFoldDB" id="G3ILS4"/>
<dbReference type="Proteomes" id="UP000001075">
    <property type="component" value="Unassembled WGS sequence"/>
</dbReference>